<dbReference type="EMBL" id="BT123449">
    <property type="protein sequence ID" value="ADE76769.1"/>
    <property type="molecule type" value="mRNA"/>
</dbReference>
<proteinExistence type="evidence at transcript level"/>
<accession>D5AB50</accession>
<protein>
    <submittedName>
        <fullName evidence="1">Uncharacterized protein</fullName>
    </submittedName>
</protein>
<organism evidence="1">
    <name type="scientific">Picea sitchensis</name>
    <name type="common">Sitka spruce</name>
    <name type="synonym">Pinus sitchensis</name>
    <dbReference type="NCBI Taxonomy" id="3332"/>
    <lineage>
        <taxon>Eukaryota</taxon>
        <taxon>Viridiplantae</taxon>
        <taxon>Streptophyta</taxon>
        <taxon>Embryophyta</taxon>
        <taxon>Tracheophyta</taxon>
        <taxon>Spermatophyta</taxon>
        <taxon>Pinopsida</taxon>
        <taxon>Pinidae</taxon>
        <taxon>Conifers I</taxon>
        <taxon>Pinales</taxon>
        <taxon>Pinaceae</taxon>
        <taxon>Picea</taxon>
    </lineage>
</organism>
<evidence type="ECO:0000313" key="1">
    <source>
        <dbReference type="EMBL" id="ADE76769.1"/>
    </source>
</evidence>
<name>D5AB50_PICSI</name>
<dbReference type="AlphaFoldDB" id="D5AB50"/>
<sequence>MQRSSSHVGTTSKGYPYTSSIQLDKSTMSLRDSECDTASMYSGNYRRSLEVCISLKCFTKKLQYLFEMDSIELMQLHNSKVHLK</sequence>
<reference evidence="1" key="1">
    <citation type="submission" date="2010-04" db="EMBL/GenBank/DDBJ databases">
        <authorList>
            <person name="Reid K.E."/>
            <person name="Liao N."/>
            <person name="Chan S."/>
            <person name="Docking R."/>
            <person name="Taylor G."/>
            <person name="Moore R."/>
            <person name="Mayo M."/>
            <person name="Munro S."/>
            <person name="King J."/>
            <person name="Yanchuk A."/>
            <person name="Holt R."/>
            <person name="Jones S."/>
            <person name="Marra M."/>
            <person name="Ritland C.E."/>
            <person name="Ritland K."/>
            <person name="Bohlmann J."/>
        </authorList>
    </citation>
    <scope>NUCLEOTIDE SEQUENCE</scope>
    <source>
        <tissue evidence="1">Bud</tissue>
    </source>
</reference>